<dbReference type="EMBL" id="JACCAU010000001">
    <property type="protein sequence ID" value="NYH16545.1"/>
    <property type="molecule type" value="Genomic_DNA"/>
</dbReference>
<dbReference type="Proteomes" id="UP000572540">
    <property type="component" value="Unassembled WGS sequence"/>
</dbReference>
<evidence type="ECO:0000313" key="1">
    <source>
        <dbReference type="EMBL" id="NYH16545.1"/>
    </source>
</evidence>
<sequence length="160" mass="18230">MRVSGIAILLRSVTMRSRAAWPRAHAAAHRHPVEQRDHRLRKRMQRVVEPVFVDEEREPAAVGVLRQLLHFAHIAAGAEAFSARALQHERDDAVVAAAMFDQHRELAHHGVRQRIERSRPVQRDDRHAVDDAKQNLAFRFDLRVEGGALHGAHRFVSCTT</sequence>
<comment type="caution">
    <text evidence="1">The sequence shown here is derived from an EMBL/GenBank/DDBJ whole genome shotgun (WGS) entry which is preliminary data.</text>
</comment>
<proteinExistence type="predicted"/>
<reference evidence="1 2" key="1">
    <citation type="submission" date="2020-07" db="EMBL/GenBank/DDBJ databases">
        <title>Exploring microbial biodiversity for novel pathways involved in the catabolism of aromatic compounds derived from lignin.</title>
        <authorList>
            <person name="Elkins J."/>
        </authorList>
    </citation>
    <scope>NUCLEOTIDE SEQUENCE [LARGE SCALE GENOMIC DNA]</scope>
    <source>
        <strain evidence="1 2">H2C3B</strain>
    </source>
</reference>
<gene>
    <name evidence="1" type="ORF">GGD41_003773</name>
</gene>
<evidence type="ECO:0000313" key="2">
    <source>
        <dbReference type="Proteomes" id="UP000572540"/>
    </source>
</evidence>
<dbReference type="AlphaFoldDB" id="A0A7Y9WA19"/>
<protein>
    <submittedName>
        <fullName evidence="1">Uncharacterized protein</fullName>
    </submittedName>
</protein>
<name>A0A7Y9WA19_9BURK</name>
<accession>A0A7Y9WA19</accession>
<organism evidence="1 2">
    <name type="scientific">Paraburkholderia bryophila</name>
    <dbReference type="NCBI Taxonomy" id="420952"/>
    <lineage>
        <taxon>Bacteria</taxon>
        <taxon>Pseudomonadati</taxon>
        <taxon>Pseudomonadota</taxon>
        <taxon>Betaproteobacteria</taxon>
        <taxon>Burkholderiales</taxon>
        <taxon>Burkholderiaceae</taxon>
        <taxon>Paraburkholderia</taxon>
    </lineage>
</organism>